<dbReference type="Proteomes" id="UP000307169">
    <property type="component" value="Unassembled WGS sequence"/>
</dbReference>
<reference evidence="2 3" key="1">
    <citation type="submission" date="2019-03" db="EMBL/GenBank/DDBJ databases">
        <title>Sequencing 25 genomes of Wallemia mellicola.</title>
        <authorList>
            <person name="Gostincar C."/>
        </authorList>
    </citation>
    <scope>NUCLEOTIDE SEQUENCE [LARGE SCALE GENOMIC DNA]</scope>
    <source>
        <strain evidence="2 3">EXF-1262</strain>
    </source>
</reference>
<dbReference type="AlphaFoldDB" id="A0A4T0LYY7"/>
<sequence>MSFKEEDPGSIQALLSALKPSLDSMNGNNTEKTQEARNTSEVESARDMGIHPPRNPEIDSLLELLGPPAPSTAQKQRSSLPISSTSIPAPKAPAPPSKLPLVQQNVQSKVEEPPLETISEDEALQLRSMTFPQALMLVPTLPAHKIAKLTEIRKQQDKLEKTLHTEYSVMNSKFTNARKELEQKATLARIDLSRDMARLDGDFAKKVDAFKTKALSRWDELRPQQQSQLEQLHIPCFYVTEDVDAISTQAKILAAIASQHN</sequence>
<dbReference type="EMBL" id="SPRH01000013">
    <property type="protein sequence ID" value="TIC02152.1"/>
    <property type="molecule type" value="Genomic_DNA"/>
</dbReference>
<feature type="region of interest" description="Disordered" evidence="1">
    <location>
        <begin position="1"/>
        <end position="98"/>
    </location>
</feature>
<organism evidence="2 3">
    <name type="scientific">Wallemia mellicola</name>
    <dbReference type="NCBI Taxonomy" id="1708541"/>
    <lineage>
        <taxon>Eukaryota</taxon>
        <taxon>Fungi</taxon>
        <taxon>Dikarya</taxon>
        <taxon>Basidiomycota</taxon>
        <taxon>Wallemiomycotina</taxon>
        <taxon>Wallemiomycetes</taxon>
        <taxon>Wallemiales</taxon>
        <taxon>Wallemiaceae</taxon>
        <taxon>Wallemia</taxon>
    </lineage>
</organism>
<proteinExistence type="predicted"/>
<comment type="caution">
    <text evidence="2">The sequence shown here is derived from an EMBL/GenBank/DDBJ whole genome shotgun (WGS) entry which is preliminary data.</text>
</comment>
<accession>A0A4T0LYY7</accession>
<feature type="compositionally biased region" description="Basic and acidic residues" evidence="1">
    <location>
        <begin position="32"/>
        <end position="57"/>
    </location>
</feature>
<evidence type="ECO:0000256" key="1">
    <source>
        <dbReference type="SAM" id="MobiDB-lite"/>
    </source>
</evidence>
<evidence type="ECO:0000313" key="3">
    <source>
        <dbReference type="Proteomes" id="UP000307169"/>
    </source>
</evidence>
<gene>
    <name evidence="2" type="ORF">E3Q17_01508</name>
</gene>
<feature type="compositionally biased region" description="Polar residues" evidence="1">
    <location>
        <begin position="71"/>
        <end position="80"/>
    </location>
</feature>
<evidence type="ECO:0000313" key="2">
    <source>
        <dbReference type="EMBL" id="TIC02152.1"/>
    </source>
</evidence>
<protein>
    <submittedName>
        <fullName evidence="2">Uncharacterized protein</fullName>
    </submittedName>
</protein>
<name>A0A4T0LYY7_9BASI</name>